<organism evidence="3 4">
    <name type="scientific">Adhaeribacter swui</name>
    <dbReference type="NCBI Taxonomy" id="2086471"/>
    <lineage>
        <taxon>Bacteria</taxon>
        <taxon>Pseudomonadati</taxon>
        <taxon>Bacteroidota</taxon>
        <taxon>Cytophagia</taxon>
        <taxon>Cytophagales</taxon>
        <taxon>Hymenobacteraceae</taxon>
        <taxon>Adhaeribacter</taxon>
    </lineage>
</organism>
<dbReference type="EMBL" id="CP055156">
    <property type="protein sequence ID" value="QNF35204.1"/>
    <property type="molecule type" value="Genomic_DNA"/>
</dbReference>
<proteinExistence type="predicted"/>
<dbReference type="RefSeq" id="WP_185271695.1">
    <property type="nucleotide sequence ID" value="NZ_CP055156.1"/>
</dbReference>
<evidence type="ECO:0000256" key="1">
    <source>
        <dbReference type="SAM" id="MobiDB-lite"/>
    </source>
</evidence>
<protein>
    <submittedName>
        <fullName evidence="3">Heparin lyase I family protein</fullName>
    </submittedName>
</protein>
<feature type="signal peptide" evidence="2">
    <location>
        <begin position="1"/>
        <end position="20"/>
    </location>
</feature>
<feature type="compositionally biased region" description="Pro residues" evidence="1">
    <location>
        <begin position="290"/>
        <end position="304"/>
    </location>
</feature>
<dbReference type="Pfam" id="PF14099">
    <property type="entry name" value="Polysacc_lyase"/>
    <property type="match status" value="1"/>
</dbReference>
<dbReference type="KEGG" id="aswu:HUW51_21705"/>
<gene>
    <name evidence="3" type="ORF">HUW51_21705</name>
</gene>
<feature type="chain" id="PRO_5028807274" evidence="2">
    <location>
        <begin position="21"/>
        <end position="417"/>
    </location>
</feature>
<name>A0A7G7GDH0_9BACT</name>
<evidence type="ECO:0000313" key="3">
    <source>
        <dbReference type="EMBL" id="QNF35204.1"/>
    </source>
</evidence>
<evidence type="ECO:0000313" key="4">
    <source>
        <dbReference type="Proteomes" id="UP000515237"/>
    </source>
</evidence>
<feature type="region of interest" description="Disordered" evidence="1">
    <location>
        <begin position="276"/>
        <end position="310"/>
    </location>
</feature>
<sequence>MRTKLLLFSTSLLALLSVGCETVESLEPEEVSKISTAISSDAYVTSADGSRSNLLVEERIEPTLSSVFGKEIFTGHAYSETTSMARTGSKSMRFELRSGDPNVRSEIWRESETGNNRWYGMSMYLPSANWGTDSEAEGWDIITQLHPTNDNSKEEGRTPPIALSVIRGQLKLVVCWATQATNTNSTRSGKLNFELGPVEKDKWLDMVYHIKFSYLSDGIIEVWKNGVKVIDYRGPNCYNDAKLPRLKIGIYKRNWNGVSKRVTYVDDVRVGDGNATYNDVAPRLSSTPSVPAPQPQPEPEPQPETPTTSHKVESFTLMNADSDQPIQTLTNGAVLSLSKLPTKNLNIRANTNNNNGAVVFNLSGAKTYSRNEGTAPYAIFGDTNGDYKAWVPAVGKYTLKATSAAGIVTTISFSVQN</sequence>
<dbReference type="PROSITE" id="PS51257">
    <property type="entry name" value="PROKAR_LIPOPROTEIN"/>
    <property type="match status" value="1"/>
</dbReference>
<reference evidence="3 4" key="1">
    <citation type="journal article" date="2018" name="Int. J. Syst. Evol. Microbiol.">
        <title>Adhaeribacter swui sp. nov., isolated from wet mud.</title>
        <authorList>
            <person name="Kim D.U."/>
            <person name="Kim K.W."/>
            <person name="Kang M.S."/>
            <person name="Kim J.Y."/>
            <person name="Jang J.H."/>
            <person name="Kim M.K."/>
        </authorList>
    </citation>
    <scope>NUCLEOTIDE SEQUENCE [LARGE SCALE GENOMIC DNA]</scope>
    <source>
        <strain evidence="3 4">KCTC 52873</strain>
    </source>
</reference>
<dbReference type="GO" id="GO:0016829">
    <property type="term" value="F:lyase activity"/>
    <property type="evidence" value="ECO:0007669"/>
    <property type="project" value="UniProtKB-KW"/>
</dbReference>
<dbReference type="InterPro" id="IPR025975">
    <property type="entry name" value="Polysacc_lyase"/>
</dbReference>
<dbReference type="Gene3D" id="2.60.120.200">
    <property type="match status" value="1"/>
</dbReference>
<dbReference type="AlphaFoldDB" id="A0A7G7GDH0"/>
<keyword evidence="3" id="KW-0456">Lyase</keyword>
<accession>A0A7G7GDH0</accession>
<evidence type="ECO:0000256" key="2">
    <source>
        <dbReference type="SAM" id="SignalP"/>
    </source>
</evidence>
<keyword evidence="2" id="KW-0732">Signal</keyword>
<keyword evidence="4" id="KW-1185">Reference proteome</keyword>
<dbReference type="Proteomes" id="UP000515237">
    <property type="component" value="Chromosome"/>
</dbReference>